<dbReference type="CDD" id="cd07185">
    <property type="entry name" value="OmpA_C-like"/>
    <property type="match status" value="1"/>
</dbReference>
<dbReference type="InterPro" id="IPR036737">
    <property type="entry name" value="OmpA-like_sf"/>
</dbReference>
<evidence type="ECO:0000313" key="14">
    <source>
        <dbReference type="EMBL" id="KOO02218.1"/>
    </source>
</evidence>
<organism evidence="14 15">
    <name type="scientific">Vibrio nereis</name>
    <dbReference type="NCBI Taxonomy" id="693"/>
    <lineage>
        <taxon>Bacteria</taxon>
        <taxon>Pseudomonadati</taxon>
        <taxon>Pseudomonadota</taxon>
        <taxon>Gammaproteobacteria</taxon>
        <taxon>Vibrionales</taxon>
        <taxon>Vibrionaceae</taxon>
        <taxon>Vibrio</taxon>
    </lineage>
</organism>
<dbReference type="PANTHER" id="PTHR30329">
    <property type="entry name" value="STATOR ELEMENT OF FLAGELLAR MOTOR COMPLEX"/>
    <property type="match status" value="1"/>
</dbReference>
<comment type="caution">
    <text evidence="14">The sequence shown here is derived from an EMBL/GenBank/DDBJ whole genome shotgun (WGS) entry which is preliminary data.</text>
</comment>
<dbReference type="PATRIC" id="fig|693.5.peg.3380"/>
<sequence length="323" mass="34522">MKKLAAVISTTLLLASASASATEEGQFYIGAKAGVSWLNNACTAGACDEDSWALGSFLGYQVSDVVALEAGLGALGETSGFLGMEDQNLSQYSFAPRFSYALSEDVNAFAKVGGAFMKYASEDDFAFLTAAGLSYSLMPSIDLQAEYQHFNGIRIYSREFNANTFTIGFRSNFGGSTEPTPEPVQEVLVEEVVEEVVVAPVVKTFEAKLVGSSSFAHNSAELTATGTQKLDALVAFMTQYPQANVEVVGYTDSRGAEAYNQKLSEKRAQSVANALEEQGIDASRITATGKGESNPVATNETAEGRAQNRRVEIVVPAFEYEEK</sequence>
<evidence type="ECO:0000256" key="11">
    <source>
        <dbReference type="SAM" id="MobiDB-lite"/>
    </source>
</evidence>
<dbReference type="InterPro" id="IPR000498">
    <property type="entry name" value="OmpA-like_TM_dom"/>
</dbReference>
<keyword evidence="9" id="KW-0998">Cell outer membrane</keyword>
<dbReference type="GO" id="GO:0046930">
    <property type="term" value="C:pore complex"/>
    <property type="evidence" value="ECO:0007669"/>
    <property type="project" value="UniProtKB-KW"/>
</dbReference>
<dbReference type="InterPro" id="IPR006664">
    <property type="entry name" value="OMP_bac"/>
</dbReference>
<keyword evidence="3" id="KW-0813">Transport</keyword>
<dbReference type="InterPro" id="IPR050330">
    <property type="entry name" value="Bact_OuterMem_StrucFunc"/>
</dbReference>
<dbReference type="RefSeq" id="WP_053396938.1">
    <property type="nucleotide sequence ID" value="NZ_LHPJ01000019.1"/>
</dbReference>
<dbReference type="Pfam" id="PF01389">
    <property type="entry name" value="OmpA_membrane"/>
    <property type="match status" value="1"/>
</dbReference>
<evidence type="ECO:0000256" key="4">
    <source>
        <dbReference type="ARBA" id="ARBA00022452"/>
    </source>
</evidence>
<reference evidence="15" key="1">
    <citation type="submission" date="2015-08" db="EMBL/GenBank/DDBJ databases">
        <title>Vibrio galatheae sp. nov., a novel member of the Vibrionaceae family isolated from the Solomon Islands.</title>
        <authorList>
            <person name="Giubergia S."/>
            <person name="Machado H."/>
            <person name="Mateiu R.V."/>
            <person name="Gram L."/>
        </authorList>
    </citation>
    <scope>NUCLEOTIDE SEQUENCE [LARGE SCALE GENOMIC DNA]</scope>
    <source>
        <strain evidence="15">DSM 19584</strain>
    </source>
</reference>
<dbReference type="PRINTS" id="PR01023">
    <property type="entry name" value="NAFLGMOTY"/>
</dbReference>
<comment type="similarity">
    <text evidence="2">Belongs to the outer membrane OOP (TC 1.B.6) superfamily. OmpA family.</text>
</comment>
<dbReference type="GO" id="GO:0009279">
    <property type="term" value="C:cell outer membrane"/>
    <property type="evidence" value="ECO:0007669"/>
    <property type="project" value="UniProtKB-SubCell"/>
</dbReference>
<dbReference type="AlphaFoldDB" id="A0A0M0HKB7"/>
<dbReference type="OrthoDB" id="9782229at2"/>
<dbReference type="STRING" id="693.AKJ17_16605"/>
<evidence type="ECO:0000256" key="5">
    <source>
        <dbReference type="ARBA" id="ARBA00022692"/>
    </source>
</evidence>
<dbReference type="InterPro" id="IPR006665">
    <property type="entry name" value="OmpA-like"/>
</dbReference>
<feature type="signal peptide" evidence="12">
    <location>
        <begin position="1"/>
        <end position="21"/>
    </location>
</feature>
<name>A0A0M0HKB7_VIBNE</name>
<evidence type="ECO:0000256" key="10">
    <source>
        <dbReference type="PROSITE-ProRule" id="PRU00473"/>
    </source>
</evidence>
<dbReference type="EMBL" id="LHPJ01000019">
    <property type="protein sequence ID" value="KOO02218.1"/>
    <property type="molecule type" value="Genomic_DNA"/>
</dbReference>
<dbReference type="PANTHER" id="PTHR30329:SF21">
    <property type="entry name" value="LIPOPROTEIN YIAD-RELATED"/>
    <property type="match status" value="1"/>
</dbReference>
<keyword evidence="6" id="KW-0406">Ion transport</keyword>
<accession>A0A0M0HKB7</accession>
<dbReference type="SUPFAM" id="SSF56925">
    <property type="entry name" value="OMPA-like"/>
    <property type="match status" value="1"/>
</dbReference>
<evidence type="ECO:0000256" key="3">
    <source>
        <dbReference type="ARBA" id="ARBA00022448"/>
    </source>
</evidence>
<keyword evidence="12" id="KW-0732">Signal</keyword>
<comment type="subcellular location">
    <subcellularLocation>
        <location evidence="1">Cell outer membrane</location>
        <topology evidence="1">Multi-pass membrane protein</topology>
    </subcellularLocation>
</comment>
<evidence type="ECO:0000256" key="7">
    <source>
        <dbReference type="ARBA" id="ARBA00023114"/>
    </source>
</evidence>
<dbReference type="PROSITE" id="PS51123">
    <property type="entry name" value="OMPA_2"/>
    <property type="match status" value="1"/>
</dbReference>
<feature type="chain" id="PRO_5005600036" description="OmpA-like domain-containing protein" evidence="12">
    <location>
        <begin position="22"/>
        <end position="323"/>
    </location>
</feature>
<dbReference type="GO" id="GO:0006811">
    <property type="term" value="P:monoatomic ion transport"/>
    <property type="evidence" value="ECO:0007669"/>
    <property type="project" value="UniProtKB-KW"/>
</dbReference>
<keyword evidence="4" id="KW-1134">Transmembrane beta strand</keyword>
<keyword evidence="15" id="KW-1185">Reference proteome</keyword>
<keyword evidence="7" id="KW-0626">Porin</keyword>
<dbReference type="Gene3D" id="3.30.1330.60">
    <property type="entry name" value="OmpA-like domain"/>
    <property type="match status" value="1"/>
</dbReference>
<dbReference type="Proteomes" id="UP000037515">
    <property type="component" value="Unassembled WGS sequence"/>
</dbReference>
<dbReference type="Gene3D" id="2.40.160.20">
    <property type="match status" value="1"/>
</dbReference>
<feature type="domain" description="OmpA-like" evidence="13">
    <location>
        <begin position="202"/>
        <end position="319"/>
    </location>
</feature>
<keyword evidence="5" id="KW-0812">Transmembrane</keyword>
<evidence type="ECO:0000256" key="6">
    <source>
        <dbReference type="ARBA" id="ARBA00023065"/>
    </source>
</evidence>
<dbReference type="SUPFAM" id="SSF103088">
    <property type="entry name" value="OmpA-like"/>
    <property type="match status" value="1"/>
</dbReference>
<evidence type="ECO:0000256" key="12">
    <source>
        <dbReference type="SAM" id="SignalP"/>
    </source>
</evidence>
<evidence type="ECO:0000256" key="9">
    <source>
        <dbReference type="ARBA" id="ARBA00023237"/>
    </source>
</evidence>
<keyword evidence="8 10" id="KW-0472">Membrane</keyword>
<evidence type="ECO:0000256" key="8">
    <source>
        <dbReference type="ARBA" id="ARBA00023136"/>
    </source>
</evidence>
<evidence type="ECO:0000313" key="15">
    <source>
        <dbReference type="Proteomes" id="UP000037515"/>
    </source>
</evidence>
<evidence type="ECO:0000256" key="1">
    <source>
        <dbReference type="ARBA" id="ARBA00004571"/>
    </source>
</evidence>
<protein>
    <recommendedName>
        <fullName evidence="13">OmpA-like domain-containing protein</fullName>
    </recommendedName>
</protein>
<evidence type="ECO:0000256" key="2">
    <source>
        <dbReference type="ARBA" id="ARBA00005710"/>
    </source>
</evidence>
<proteinExistence type="inferred from homology"/>
<dbReference type="Pfam" id="PF00691">
    <property type="entry name" value="OmpA"/>
    <property type="match status" value="1"/>
</dbReference>
<gene>
    <name evidence="14" type="ORF">AKJ17_16605</name>
</gene>
<dbReference type="InterPro" id="IPR011250">
    <property type="entry name" value="OMP/PagP_B-barrel"/>
</dbReference>
<dbReference type="GO" id="GO:0015288">
    <property type="term" value="F:porin activity"/>
    <property type="evidence" value="ECO:0007669"/>
    <property type="project" value="UniProtKB-KW"/>
</dbReference>
<evidence type="ECO:0000259" key="13">
    <source>
        <dbReference type="PROSITE" id="PS51123"/>
    </source>
</evidence>
<feature type="region of interest" description="Disordered" evidence="11">
    <location>
        <begin position="287"/>
        <end position="306"/>
    </location>
</feature>
<dbReference type="PRINTS" id="PR01021">
    <property type="entry name" value="OMPADOMAIN"/>
</dbReference>